<dbReference type="AlphaFoldDB" id="A0A9D4YV65"/>
<keyword evidence="3" id="KW-0687">Ribonucleoprotein</keyword>
<gene>
    <name evidence="5" type="ORF">D9Q98_006553</name>
</gene>
<dbReference type="EMBL" id="SIDB01000009">
    <property type="protein sequence ID" value="KAI3428173.1"/>
    <property type="molecule type" value="Genomic_DNA"/>
</dbReference>
<evidence type="ECO:0000313" key="6">
    <source>
        <dbReference type="Proteomes" id="UP001055712"/>
    </source>
</evidence>
<dbReference type="OrthoDB" id="1867012at2759"/>
<comment type="similarity">
    <text evidence="1">Belongs to the bacterial ribosomal protein bL27 family.</text>
</comment>
<evidence type="ECO:0000313" key="5">
    <source>
        <dbReference type="EMBL" id="KAI3428173.1"/>
    </source>
</evidence>
<dbReference type="Gene3D" id="2.40.50.100">
    <property type="match status" value="1"/>
</dbReference>
<accession>A0A9D4YV65</accession>
<dbReference type="InterPro" id="IPR001684">
    <property type="entry name" value="Ribosomal_bL27"/>
</dbReference>
<dbReference type="Pfam" id="PF01016">
    <property type="entry name" value="Ribosomal_L27"/>
    <property type="match status" value="1"/>
</dbReference>
<dbReference type="PRINTS" id="PR00063">
    <property type="entry name" value="RIBOSOMALL27"/>
</dbReference>
<sequence>MQRLTAGWRLAGRCQALTSLGAEACGAARECSAISGGGVAAAGVQWQQLRFASKKQGGSTQNTKDSQPKYLGVKLFGGQKCIAGNIIMRQRGTEFHPGTNVGMGRDHTIYSLIEGRVRFSRDTRTKRRYISVDPPLDSDTAAGAQQQQQQRLVPAATQQLQQQPAL</sequence>
<evidence type="ECO:0000256" key="1">
    <source>
        <dbReference type="ARBA" id="ARBA00010797"/>
    </source>
</evidence>
<protein>
    <recommendedName>
        <fullName evidence="7">Ribosomal protein L27</fullName>
    </recommendedName>
</protein>
<dbReference type="PANTHER" id="PTHR15893">
    <property type="entry name" value="RIBOSOMAL PROTEIN L27"/>
    <property type="match status" value="1"/>
</dbReference>
<feature type="region of interest" description="Disordered" evidence="4">
    <location>
        <begin position="131"/>
        <end position="166"/>
    </location>
</feature>
<dbReference type="GO" id="GO:0005762">
    <property type="term" value="C:mitochondrial large ribosomal subunit"/>
    <property type="evidence" value="ECO:0007669"/>
    <property type="project" value="TreeGrafter"/>
</dbReference>
<organism evidence="5 6">
    <name type="scientific">Chlorella vulgaris</name>
    <name type="common">Green alga</name>
    <dbReference type="NCBI Taxonomy" id="3077"/>
    <lineage>
        <taxon>Eukaryota</taxon>
        <taxon>Viridiplantae</taxon>
        <taxon>Chlorophyta</taxon>
        <taxon>core chlorophytes</taxon>
        <taxon>Trebouxiophyceae</taxon>
        <taxon>Chlorellales</taxon>
        <taxon>Chlorellaceae</taxon>
        <taxon>Chlorella clade</taxon>
        <taxon>Chlorella</taxon>
    </lineage>
</organism>
<dbReference type="Proteomes" id="UP001055712">
    <property type="component" value="Unassembled WGS sequence"/>
</dbReference>
<name>A0A9D4YV65_CHLVU</name>
<comment type="caution">
    <text evidence="5">The sequence shown here is derived from an EMBL/GenBank/DDBJ whole genome shotgun (WGS) entry which is preliminary data.</text>
</comment>
<dbReference type="PROSITE" id="PS00831">
    <property type="entry name" value="RIBOSOMAL_L27"/>
    <property type="match status" value="1"/>
</dbReference>
<evidence type="ECO:0000256" key="4">
    <source>
        <dbReference type="SAM" id="MobiDB-lite"/>
    </source>
</evidence>
<evidence type="ECO:0000256" key="3">
    <source>
        <dbReference type="ARBA" id="ARBA00023274"/>
    </source>
</evidence>
<dbReference type="GO" id="GO:0006412">
    <property type="term" value="P:translation"/>
    <property type="evidence" value="ECO:0007669"/>
    <property type="project" value="InterPro"/>
</dbReference>
<dbReference type="HAMAP" id="MF_00539">
    <property type="entry name" value="Ribosomal_bL27"/>
    <property type="match status" value="1"/>
</dbReference>
<keyword evidence="6" id="KW-1185">Reference proteome</keyword>
<dbReference type="FunFam" id="2.40.50.100:FF:000020">
    <property type="entry name" value="50S ribosomal protein L27"/>
    <property type="match status" value="1"/>
</dbReference>
<dbReference type="SUPFAM" id="SSF110324">
    <property type="entry name" value="Ribosomal L27 protein-like"/>
    <property type="match status" value="1"/>
</dbReference>
<dbReference type="InterPro" id="IPR018261">
    <property type="entry name" value="Ribosomal_bL27_CS"/>
</dbReference>
<evidence type="ECO:0008006" key="7">
    <source>
        <dbReference type="Google" id="ProtNLM"/>
    </source>
</evidence>
<evidence type="ECO:0000256" key="2">
    <source>
        <dbReference type="ARBA" id="ARBA00022980"/>
    </source>
</evidence>
<keyword evidence="2" id="KW-0689">Ribosomal protein</keyword>
<feature type="compositionally biased region" description="Low complexity" evidence="4">
    <location>
        <begin position="141"/>
        <end position="166"/>
    </location>
</feature>
<reference evidence="5" key="1">
    <citation type="journal article" date="2019" name="Plant J.">
        <title>Chlorella vulgaris genome assembly and annotation reveals the molecular basis for metabolic acclimation to high light conditions.</title>
        <authorList>
            <person name="Cecchin M."/>
            <person name="Marcolungo L."/>
            <person name="Rossato M."/>
            <person name="Girolomoni L."/>
            <person name="Cosentino E."/>
            <person name="Cuine S."/>
            <person name="Li-Beisson Y."/>
            <person name="Delledonne M."/>
            <person name="Ballottari M."/>
        </authorList>
    </citation>
    <scope>NUCLEOTIDE SEQUENCE</scope>
    <source>
        <strain evidence="5">211/11P</strain>
    </source>
</reference>
<dbReference type="PANTHER" id="PTHR15893:SF0">
    <property type="entry name" value="LARGE RIBOSOMAL SUBUNIT PROTEIN BL27M"/>
    <property type="match status" value="1"/>
</dbReference>
<dbReference type="GO" id="GO:0003735">
    <property type="term" value="F:structural constituent of ribosome"/>
    <property type="evidence" value="ECO:0007669"/>
    <property type="project" value="InterPro"/>
</dbReference>
<reference evidence="5" key="2">
    <citation type="submission" date="2020-11" db="EMBL/GenBank/DDBJ databases">
        <authorList>
            <person name="Cecchin M."/>
            <person name="Marcolungo L."/>
            <person name="Rossato M."/>
            <person name="Girolomoni L."/>
            <person name="Cosentino E."/>
            <person name="Cuine S."/>
            <person name="Li-Beisson Y."/>
            <person name="Delledonne M."/>
            <person name="Ballottari M."/>
        </authorList>
    </citation>
    <scope>NUCLEOTIDE SEQUENCE</scope>
    <source>
        <strain evidence="5">211/11P</strain>
        <tissue evidence="5">Whole cell</tissue>
    </source>
</reference>
<dbReference type="NCBIfam" id="TIGR00062">
    <property type="entry name" value="L27"/>
    <property type="match status" value="1"/>
</dbReference>
<proteinExistence type="inferred from homology"/>